<evidence type="ECO:0000313" key="2">
    <source>
        <dbReference type="Proteomes" id="UP000008909"/>
    </source>
</evidence>
<dbReference type="EMBL" id="DF143091">
    <property type="protein sequence ID" value="GAA50896.1"/>
    <property type="molecule type" value="Genomic_DNA"/>
</dbReference>
<reference evidence="1" key="1">
    <citation type="journal article" date="2011" name="Genome Biol.">
        <title>The draft genome of the carcinogenic human liver fluke Clonorchis sinensis.</title>
        <authorList>
            <person name="Wang X."/>
            <person name="Chen W."/>
            <person name="Huang Y."/>
            <person name="Sun J."/>
            <person name="Men J."/>
            <person name="Liu H."/>
            <person name="Luo F."/>
            <person name="Guo L."/>
            <person name="Lv X."/>
            <person name="Deng C."/>
            <person name="Zhou C."/>
            <person name="Fan Y."/>
            <person name="Li X."/>
            <person name="Huang L."/>
            <person name="Hu Y."/>
            <person name="Liang C."/>
            <person name="Hu X."/>
            <person name="Xu J."/>
            <person name="Yu X."/>
        </authorList>
    </citation>
    <scope>NUCLEOTIDE SEQUENCE [LARGE SCALE GENOMIC DNA]</scope>
    <source>
        <strain evidence="1">Henan</strain>
    </source>
</reference>
<gene>
    <name evidence="1" type="ORF">CLF_105195</name>
</gene>
<reference key="2">
    <citation type="submission" date="2011-10" db="EMBL/GenBank/DDBJ databases">
        <title>The genome and transcriptome sequence of Clonorchis sinensis provide insights into the carcinogenic liver fluke.</title>
        <authorList>
            <person name="Wang X."/>
            <person name="Huang Y."/>
            <person name="Chen W."/>
            <person name="Liu H."/>
            <person name="Guo L."/>
            <person name="Chen Y."/>
            <person name="Luo F."/>
            <person name="Zhou W."/>
            <person name="Sun J."/>
            <person name="Mao Q."/>
            <person name="Liang P."/>
            <person name="Zhou C."/>
            <person name="Tian Y."/>
            <person name="Men J."/>
            <person name="Lv X."/>
            <person name="Huang L."/>
            <person name="Zhou J."/>
            <person name="Hu Y."/>
            <person name="Li R."/>
            <person name="Zhang F."/>
            <person name="Lei H."/>
            <person name="Li X."/>
            <person name="Hu X."/>
            <person name="Liang C."/>
            <person name="Xu J."/>
            <person name="Wu Z."/>
            <person name="Yu X."/>
        </authorList>
    </citation>
    <scope>NUCLEOTIDE SEQUENCE</scope>
    <source>
        <strain>Henan</strain>
    </source>
</reference>
<protein>
    <submittedName>
        <fullName evidence="1">Uncharacterized protein</fullName>
    </submittedName>
</protein>
<dbReference type="Proteomes" id="UP000008909">
    <property type="component" value="Unassembled WGS sequence"/>
</dbReference>
<evidence type="ECO:0000313" key="1">
    <source>
        <dbReference type="EMBL" id="GAA50896.1"/>
    </source>
</evidence>
<organism evidence="1 2">
    <name type="scientific">Clonorchis sinensis</name>
    <name type="common">Chinese liver fluke</name>
    <dbReference type="NCBI Taxonomy" id="79923"/>
    <lineage>
        <taxon>Eukaryota</taxon>
        <taxon>Metazoa</taxon>
        <taxon>Spiralia</taxon>
        <taxon>Lophotrochozoa</taxon>
        <taxon>Platyhelminthes</taxon>
        <taxon>Trematoda</taxon>
        <taxon>Digenea</taxon>
        <taxon>Opisthorchiida</taxon>
        <taxon>Opisthorchiata</taxon>
        <taxon>Opisthorchiidae</taxon>
        <taxon>Clonorchis</taxon>
    </lineage>
</organism>
<name>G7YD62_CLOSI</name>
<proteinExistence type="predicted"/>
<accession>G7YD62</accession>
<dbReference type="AlphaFoldDB" id="G7YD62"/>
<keyword evidence="2" id="KW-1185">Reference proteome</keyword>
<sequence length="150" mass="16694">MALLKANSFELIFQNKFLNAVSVSILCPALGTIKSTLSLYGSEALVSSVMLSLMKMVMSTDRVCLAMDQATEKASSVLMSTGGIRSSLFRKRRKRVYGIRNPPVVLTDKRINRKCENDYGARQLRPTQAIVRCTNATISQGANFRTSYRF</sequence>